<evidence type="ECO:0000313" key="2">
    <source>
        <dbReference type="Proteomes" id="UP000054324"/>
    </source>
</evidence>
<proteinExistence type="predicted"/>
<sequence length="291" mass="32313">FEVELENNAEGKWGEYFKAWGVTRLSKYDLCHGMRQVAEKASTFYEIQLAFCATDFSELEEVSSDSELTLYFTVSSLKMDVDGCFRKVGTELQTIFNSPPSGSVKENRAMLNKVEKEGSSSDVWSSDREFQIAVGKKFTGAEKPKAVYSVPVGELPGSTYIAVFVTTLPDFSDKDGDTGSSEITSWWPAPKSREKRKRPRMIAQVCDTTTKNSLTVIQLDTIPAFSRSTPISNVQRYALSLLDNADKKAGPPGRPSAQVSTNLVLYLNPNCTKLVKYIHLHTKLFLTGDLA</sequence>
<keyword evidence="2" id="KW-1185">Reference proteome</keyword>
<reference evidence="1 2" key="1">
    <citation type="submission" date="2013-11" db="EMBL/GenBank/DDBJ databases">
        <title>Opisthorchis viverrini - life in the bile duct.</title>
        <authorList>
            <person name="Young N.D."/>
            <person name="Nagarajan N."/>
            <person name="Lin S.J."/>
            <person name="Korhonen P.K."/>
            <person name="Jex A.R."/>
            <person name="Hall R.S."/>
            <person name="Safavi-Hemami H."/>
            <person name="Kaewkong W."/>
            <person name="Bertrand D."/>
            <person name="Gao S."/>
            <person name="Seet Q."/>
            <person name="Wongkham S."/>
            <person name="Teh B.T."/>
            <person name="Wongkham C."/>
            <person name="Intapan P.M."/>
            <person name="Maleewong W."/>
            <person name="Yang X."/>
            <person name="Hu M."/>
            <person name="Wang Z."/>
            <person name="Hofmann A."/>
            <person name="Sternberg P.W."/>
            <person name="Tan P."/>
            <person name="Wang J."/>
            <person name="Gasser R.B."/>
        </authorList>
    </citation>
    <scope>NUCLEOTIDE SEQUENCE [LARGE SCALE GENOMIC DNA]</scope>
</reference>
<dbReference type="RefSeq" id="XP_009171927.1">
    <property type="nucleotide sequence ID" value="XM_009173663.1"/>
</dbReference>
<feature type="non-terminal residue" evidence="1">
    <location>
        <position position="291"/>
    </location>
</feature>
<gene>
    <name evidence="1" type="ORF">T265_14446</name>
</gene>
<dbReference type="Proteomes" id="UP000054324">
    <property type="component" value="Unassembled WGS sequence"/>
</dbReference>
<evidence type="ECO:0000313" key="1">
    <source>
        <dbReference type="EMBL" id="KER24329.1"/>
    </source>
</evidence>
<dbReference type="GeneID" id="20328612"/>
<dbReference type="EMBL" id="KL596814">
    <property type="protein sequence ID" value="KER24329.1"/>
    <property type="molecule type" value="Genomic_DNA"/>
</dbReference>
<dbReference type="KEGG" id="ovi:T265_14446"/>
<accession>A0A075A9V9</accession>
<protein>
    <submittedName>
        <fullName evidence="1">Uncharacterized protein</fullName>
    </submittedName>
</protein>
<dbReference type="CTD" id="20328612"/>
<dbReference type="AlphaFoldDB" id="A0A075A9V9"/>
<name>A0A075A9V9_OPIVI</name>
<feature type="non-terminal residue" evidence="1">
    <location>
        <position position="1"/>
    </location>
</feature>
<organism evidence="1 2">
    <name type="scientific">Opisthorchis viverrini</name>
    <name type="common">Southeast Asian liver fluke</name>
    <dbReference type="NCBI Taxonomy" id="6198"/>
    <lineage>
        <taxon>Eukaryota</taxon>
        <taxon>Metazoa</taxon>
        <taxon>Spiralia</taxon>
        <taxon>Lophotrochozoa</taxon>
        <taxon>Platyhelminthes</taxon>
        <taxon>Trematoda</taxon>
        <taxon>Digenea</taxon>
        <taxon>Opisthorchiida</taxon>
        <taxon>Opisthorchiata</taxon>
        <taxon>Opisthorchiidae</taxon>
        <taxon>Opisthorchis</taxon>
    </lineage>
</organism>
<dbReference type="OrthoDB" id="10319525at2759"/>